<proteinExistence type="inferred from homology"/>
<dbReference type="Pfam" id="PF01613">
    <property type="entry name" value="Flavin_Reduct"/>
    <property type="match status" value="1"/>
</dbReference>
<feature type="domain" description="Flavin reductase like" evidence="3">
    <location>
        <begin position="16"/>
        <end position="164"/>
    </location>
</feature>
<gene>
    <name evidence="4" type="ORF">EDC29_105137</name>
</gene>
<evidence type="ECO:0000313" key="5">
    <source>
        <dbReference type="Proteomes" id="UP000295247"/>
    </source>
</evidence>
<dbReference type="EMBL" id="SMDC01000005">
    <property type="protein sequence ID" value="TCW35962.1"/>
    <property type="molecule type" value="Genomic_DNA"/>
</dbReference>
<dbReference type="InterPro" id="IPR012349">
    <property type="entry name" value="Split_barrel_FMN-bd"/>
</dbReference>
<dbReference type="PANTHER" id="PTHR30466:SF11">
    <property type="entry name" value="FLAVIN-DEPENDENT MONOOXYGENASE, REDUCTASE SUBUNIT HSAB"/>
    <property type="match status" value="1"/>
</dbReference>
<name>A0A4R4AAF4_MARGR</name>
<dbReference type="AlphaFoldDB" id="A0A4R4AAF4"/>
<keyword evidence="2" id="KW-0560">Oxidoreductase</keyword>
<dbReference type="GO" id="GO:0042602">
    <property type="term" value="F:riboflavin reductase (NADPH) activity"/>
    <property type="evidence" value="ECO:0007669"/>
    <property type="project" value="TreeGrafter"/>
</dbReference>
<organism evidence="4 5">
    <name type="scientific">Marichromatium gracile</name>
    <name type="common">Chromatium gracile</name>
    <dbReference type="NCBI Taxonomy" id="1048"/>
    <lineage>
        <taxon>Bacteria</taxon>
        <taxon>Pseudomonadati</taxon>
        <taxon>Pseudomonadota</taxon>
        <taxon>Gammaproteobacteria</taxon>
        <taxon>Chromatiales</taxon>
        <taxon>Chromatiaceae</taxon>
        <taxon>Marichromatium</taxon>
    </lineage>
</organism>
<comment type="caution">
    <text evidence="4">The sequence shown here is derived from an EMBL/GenBank/DDBJ whole genome shotgun (WGS) entry which is preliminary data.</text>
</comment>
<evidence type="ECO:0000313" key="4">
    <source>
        <dbReference type="EMBL" id="TCW35962.1"/>
    </source>
</evidence>
<reference evidence="4 5" key="1">
    <citation type="submission" date="2019-03" db="EMBL/GenBank/DDBJ databases">
        <title>Genomic Encyclopedia of Type Strains, Phase IV (KMG-IV): sequencing the most valuable type-strain genomes for metagenomic binning, comparative biology and taxonomic classification.</title>
        <authorList>
            <person name="Goeker M."/>
        </authorList>
    </citation>
    <scope>NUCLEOTIDE SEQUENCE [LARGE SCALE GENOMIC DNA]</scope>
    <source>
        <strain evidence="4 5">DSM 203</strain>
    </source>
</reference>
<dbReference type="RefSeq" id="WP_123140235.1">
    <property type="nucleotide sequence ID" value="NZ_NRRH01000012.1"/>
</dbReference>
<dbReference type="Proteomes" id="UP000295247">
    <property type="component" value="Unassembled WGS sequence"/>
</dbReference>
<dbReference type="GO" id="GO:0010181">
    <property type="term" value="F:FMN binding"/>
    <property type="evidence" value="ECO:0007669"/>
    <property type="project" value="InterPro"/>
</dbReference>
<sequence>MRAPSPQSAATIAEVFGLYDPPLWLVTASDGTHRGGFIASSVTRASIVHEAPRLLLTVARHHHTWGLIERSGRAVLHLLHADDLEAVWRFALASGHHHDKFAGLEVARTPSGTPRYGAALAWLDTEVEQRLEIGDRSVYLLAAHDAGHAGTAAPALTVSGLGRAPDARLAELDRRYAADRATDAEAIRAWRARAHTDRDTPPA</sequence>
<evidence type="ECO:0000259" key="3">
    <source>
        <dbReference type="SMART" id="SM00903"/>
    </source>
</evidence>
<dbReference type="InterPro" id="IPR050268">
    <property type="entry name" value="NADH-dep_flavin_reductase"/>
</dbReference>
<dbReference type="PANTHER" id="PTHR30466">
    <property type="entry name" value="FLAVIN REDUCTASE"/>
    <property type="match status" value="1"/>
</dbReference>
<dbReference type="SUPFAM" id="SSF50475">
    <property type="entry name" value="FMN-binding split barrel"/>
    <property type="match status" value="1"/>
</dbReference>
<comment type="similarity">
    <text evidence="1">Belongs to the non-flavoprotein flavin reductase family.</text>
</comment>
<accession>A0A4R4AAF4</accession>
<dbReference type="InterPro" id="IPR002563">
    <property type="entry name" value="Flavin_Rdtase-like_dom"/>
</dbReference>
<evidence type="ECO:0000256" key="2">
    <source>
        <dbReference type="ARBA" id="ARBA00023002"/>
    </source>
</evidence>
<dbReference type="Gene3D" id="2.30.110.10">
    <property type="entry name" value="Electron Transport, Fmn-binding Protein, Chain A"/>
    <property type="match status" value="1"/>
</dbReference>
<dbReference type="SMART" id="SM00903">
    <property type="entry name" value="Flavin_Reduct"/>
    <property type="match status" value="1"/>
</dbReference>
<evidence type="ECO:0000256" key="1">
    <source>
        <dbReference type="ARBA" id="ARBA00008898"/>
    </source>
</evidence>
<protein>
    <submittedName>
        <fullName evidence="4">Flavin reductase (DIM6/NTAB) family NADH-FMN oxidoreductase RutF</fullName>
    </submittedName>
</protein>